<feature type="transmembrane region" description="Helical" evidence="2">
    <location>
        <begin position="428"/>
        <end position="446"/>
    </location>
</feature>
<keyword evidence="2" id="KW-0472">Membrane</keyword>
<feature type="transmembrane region" description="Helical" evidence="2">
    <location>
        <begin position="253"/>
        <end position="274"/>
    </location>
</feature>
<dbReference type="PANTHER" id="PTHR23528:SF1">
    <property type="entry name" value="MAJOR FACILITATOR SUPERFAMILY (MFS) PROFILE DOMAIN-CONTAINING PROTEIN"/>
    <property type="match status" value="1"/>
</dbReference>
<reference evidence="4 5" key="1">
    <citation type="submission" date="2021-05" db="EMBL/GenBank/DDBJ databases">
        <title>Phylogenetic classification of ten novel species belonging to the genus Bifidobacterium comprising B. colchicus sp. nov., B. abeli sp. nov., B. bicoloris sp. nov., B. guerezis sp. nov., B. rosaliae sp. nov., B. santillanensis sp. nov., B. argentati sp. nov., B. amazzoni sp. nov., B. pluviali sp. nov., and B. pinnaculum sp. nov.</title>
        <authorList>
            <person name="Lugli G.A."/>
            <person name="Ruiz Garcia L."/>
            <person name="Margolles A."/>
            <person name="Ventura M."/>
        </authorList>
    </citation>
    <scope>NUCLEOTIDE SEQUENCE [LARGE SCALE GENOMIC DNA]</scope>
    <source>
        <strain evidence="4 5">6T3</strain>
    </source>
</reference>
<evidence type="ECO:0000256" key="2">
    <source>
        <dbReference type="SAM" id="Phobius"/>
    </source>
</evidence>
<dbReference type="PROSITE" id="PS50850">
    <property type="entry name" value="MFS"/>
    <property type="match status" value="1"/>
</dbReference>
<proteinExistence type="predicted"/>
<evidence type="ECO:0000259" key="3">
    <source>
        <dbReference type="PROSITE" id="PS50850"/>
    </source>
</evidence>
<feature type="transmembrane region" description="Helical" evidence="2">
    <location>
        <begin position="192"/>
        <end position="213"/>
    </location>
</feature>
<dbReference type="Proteomes" id="UP000812844">
    <property type="component" value="Unassembled WGS sequence"/>
</dbReference>
<feature type="transmembrane region" description="Helical" evidence="2">
    <location>
        <begin position="403"/>
        <end position="422"/>
    </location>
</feature>
<feature type="region of interest" description="Disordered" evidence="1">
    <location>
        <begin position="51"/>
        <end position="72"/>
    </location>
</feature>
<name>A0ABS6W7R6_9BIFI</name>
<evidence type="ECO:0000313" key="4">
    <source>
        <dbReference type="EMBL" id="MBW3082541.1"/>
    </source>
</evidence>
<feature type="transmembrane region" description="Helical" evidence="2">
    <location>
        <begin position="219"/>
        <end position="241"/>
    </location>
</feature>
<feature type="domain" description="Major facilitator superfamily (MFS) profile" evidence="3">
    <location>
        <begin position="120"/>
        <end position="518"/>
    </location>
</feature>
<comment type="caution">
    <text evidence="4">The sequence shown here is derived from an EMBL/GenBank/DDBJ whole genome shotgun (WGS) entry which is preliminary data.</text>
</comment>
<feature type="transmembrane region" description="Helical" evidence="2">
    <location>
        <begin position="280"/>
        <end position="300"/>
    </location>
</feature>
<evidence type="ECO:0000256" key="1">
    <source>
        <dbReference type="SAM" id="MobiDB-lite"/>
    </source>
</evidence>
<protein>
    <submittedName>
        <fullName evidence="4">MFS transporter</fullName>
    </submittedName>
</protein>
<gene>
    <name evidence="4" type="ORF">KIH73_03960</name>
</gene>
<organism evidence="4 5">
    <name type="scientific">Bifidobacterium phasiani</name>
    <dbReference type="NCBI Taxonomy" id="2834431"/>
    <lineage>
        <taxon>Bacteria</taxon>
        <taxon>Bacillati</taxon>
        <taxon>Actinomycetota</taxon>
        <taxon>Actinomycetes</taxon>
        <taxon>Bifidobacteriales</taxon>
        <taxon>Bifidobacteriaceae</taxon>
        <taxon>Bifidobacterium</taxon>
    </lineage>
</organism>
<feature type="transmembrane region" description="Helical" evidence="2">
    <location>
        <begin position="494"/>
        <end position="513"/>
    </location>
</feature>
<dbReference type="InterPro" id="IPR020846">
    <property type="entry name" value="MFS_dom"/>
</dbReference>
<feature type="transmembrane region" description="Helical" evidence="2">
    <location>
        <begin position="368"/>
        <end position="391"/>
    </location>
</feature>
<feature type="region of interest" description="Disordered" evidence="1">
    <location>
        <begin position="1"/>
        <end position="35"/>
    </location>
</feature>
<dbReference type="CDD" id="cd06174">
    <property type="entry name" value="MFS"/>
    <property type="match status" value="1"/>
</dbReference>
<dbReference type="RefSeq" id="WP_219080821.1">
    <property type="nucleotide sequence ID" value="NZ_JAHBBD010000006.1"/>
</dbReference>
<dbReference type="InterPro" id="IPR011701">
    <property type="entry name" value="MFS"/>
</dbReference>
<feature type="transmembrane region" description="Helical" evidence="2">
    <location>
        <begin position="120"/>
        <end position="137"/>
    </location>
</feature>
<keyword evidence="2" id="KW-1133">Transmembrane helix</keyword>
<dbReference type="Pfam" id="PF07690">
    <property type="entry name" value="MFS_1"/>
    <property type="match status" value="1"/>
</dbReference>
<feature type="transmembrane region" description="Helical" evidence="2">
    <location>
        <begin position="157"/>
        <end position="180"/>
    </location>
</feature>
<dbReference type="EMBL" id="JAHBBD010000006">
    <property type="protein sequence ID" value="MBW3082541.1"/>
    <property type="molecule type" value="Genomic_DNA"/>
</dbReference>
<keyword evidence="2" id="KW-0812">Transmembrane</keyword>
<sequence>MADDTNGAEHNDIPTPPPLPGQVFIRPGIDDRPDFEKALSDEDKAALARLTVKQNPRQPEPSGERPEVQAAQMNAGGAPITAAARLDTAVPNLESSFLDLRDPMVDADGHRPTPVEMTRLNLGFALGAVLCSAPLAALNNVLVPVRIDAAAGAGRPYALALLVALGVVASLVTNAAVAVWSDHTRTEVGRRTVWIVAGGLVAAVFSLGLAVATSVVLLAVLWCLLQFGYAMMTTALSASFGERIPDKFRSRADAYRGIGLAVGQLAGALFGVLMVGSTSLAVDVCAAVFAVAGLATVLILPRERSSVELRSQAITQDEFFARYRMPKNAPNFTRAFVGRLAMTAGVSMVGVFSWYIVLYMVSAGDLGAAVPVMAAVALASFAGGLIAAVVLGPIADRWEDGRIPAVLACGVFVVALAVPILTPTAAGVVAYAVLGGFAYAVFDGLAQRIGAAVLPDVRDAGRGLSVLNLASHAGVILGVALSAASLALFGTYLVLFPVAIVVVVVAAAETWSIHDEEAR</sequence>
<accession>A0ABS6W7R6</accession>
<feature type="transmembrane region" description="Helical" evidence="2">
    <location>
        <begin position="466"/>
        <end position="488"/>
    </location>
</feature>
<dbReference type="PANTHER" id="PTHR23528">
    <property type="match status" value="1"/>
</dbReference>
<evidence type="ECO:0000313" key="5">
    <source>
        <dbReference type="Proteomes" id="UP000812844"/>
    </source>
</evidence>
<keyword evidence="5" id="KW-1185">Reference proteome</keyword>
<feature type="transmembrane region" description="Helical" evidence="2">
    <location>
        <begin position="332"/>
        <end position="356"/>
    </location>
</feature>